<comment type="caution">
    <text evidence="2">The sequence shown here is derived from an EMBL/GenBank/DDBJ whole genome shotgun (WGS) entry which is preliminary data.</text>
</comment>
<feature type="region of interest" description="Disordered" evidence="1">
    <location>
        <begin position="87"/>
        <end position="107"/>
    </location>
</feature>
<feature type="compositionally biased region" description="Basic and acidic residues" evidence="1">
    <location>
        <begin position="97"/>
        <end position="107"/>
    </location>
</feature>
<dbReference type="PANTHER" id="PTHR48433">
    <property type="entry name" value="OUTER ENVELOPE PROTEIN 61-LIKE"/>
    <property type="match status" value="1"/>
</dbReference>
<keyword evidence="3" id="KW-1185">Reference proteome</keyword>
<proteinExistence type="predicted"/>
<dbReference type="PANTHER" id="PTHR48433:SF1">
    <property type="entry name" value="OUTER ENVELOPE PROTEIN 61-LIKE"/>
    <property type="match status" value="1"/>
</dbReference>
<sequence length="123" mass="13895">MASECMQNLRLEDLKLAVEQLKHTSPSHMAEMGEKMAKASPEESFYAWSCWSLKLDRMMSNPELMRMASENMQNLRPDDLKQAAEQLKHTSPSHMAEVGEKMAKTSPEEIAAMRARARARAGV</sequence>
<accession>A0AAV8TZJ4</accession>
<dbReference type="EMBL" id="JAIWQS010000002">
    <property type="protein sequence ID" value="KAJ8772382.1"/>
    <property type="molecule type" value="Genomic_DNA"/>
</dbReference>
<organism evidence="2 3">
    <name type="scientific">Erythroxylum novogranatense</name>
    <dbReference type="NCBI Taxonomy" id="1862640"/>
    <lineage>
        <taxon>Eukaryota</taxon>
        <taxon>Viridiplantae</taxon>
        <taxon>Streptophyta</taxon>
        <taxon>Embryophyta</taxon>
        <taxon>Tracheophyta</taxon>
        <taxon>Spermatophyta</taxon>
        <taxon>Magnoliopsida</taxon>
        <taxon>eudicotyledons</taxon>
        <taxon>Gunneridae</taxon>
        <taxon>Pentapetalae</taxon>
        <taxon>rosids</taxon>
        <taxon>fabids</taxon>
        <taxon>Malpighiales</taxon>
        <taxon>Erythroxylaceae</taxon>
        <taxon>Erythroxylum</taxon>
    </lineage>
</organism>
<evidence type="ECO:0000313" key="2">
    <source>
        <dbReference type="EMBL" id="KAJ8772382.1"/>
    </source>
</evidence>
<dbReference type="Proteomes" id="UP001159364">
    <property type="component" value="Linkage Group LG02"/>
</dbReference>
<name>A0AAV8TZJ4_9ROSI</name>
<reference evidence="2 3" key="1">
    <citation type="submission" date="2021-09" db="EMBL/GenBank/DDBJ databases">
        <title>Genomic insights and catalytic innovation underlie evolution of tropane alkaloids biosynthesis.</title>
        <authorList>
            <person name="Wang Y.-J."/>
            <person name="Tian T."/>
            <person name="Huang J.-P."/>
            <person name="Huang S.-X."/>
        </authorList>
    </citation>
    <scope>NUCLEOTIDE SEQUENCE [LARGE SCALE GENOMIC DNA]</scope>
    <source>
        <strain evidence="2">KIB-2018</strain>
        <tissue evidence="2">Leaf</tissue>
    </source>
</reference>
<gene>
    <name evidence="2" type="ORF">K2173_027559</name>
</gene>
<evidence type="ECO:0000256" key="1">
    <source>
        <dbReference type="SAM" id="MobiDB-lite"/>
    </source>
</evidence>
<protein>
    <submittedName>
        <fullName evidence="2">Uncharacterized protein</fullName>
    </submittedName>
</protein>
<evidence type="ECO:0000313" key="3">
    <source>
        <dbReference type="Proteomes" id="UP001159364"/>
    </source>
</evidence>
<dbReference type="InterPro" id="IPR053319">
    <property type="entry name" value="OEP61"/>
</dbReference>
<dbReference type="AlphaFoldDB" id="A0AAV8TZJ4"/>